<dbReference type="Gene3D" id="3.40.50.2300">
    <property type="match status" value="1"/>
</dbReference>
<organism evidence="5">
    <name type="scientific">Sheuella amnicola</name>
    <dbReference type="NCBI Taxonomy" id="2707330"/>
    <lineage>
        <taxon>Bacteria</taxon>
        <taxon>Pseudomonadati</taxon>
        <taxon>Pseudomonadota</taxon>
        <taxon>Betaproteobacteria</taxon>
        <taxon>Burkholderiales</taxon>
        <taxon>Alcaligenaceae</taxon>
        <taxon>Sheuella</taxon>
    </lineage>
</organism>
<protein>
    <submittedName>
        <fullName evidence="5">Response regulator transcription factor</fullName>
    </submittedName>
</protein>
<evidence type="ECO:0000256" key="2">
    <source>
        <dbReference type="PROSITE-ProRule" id="PRU00169"/>
    </source>
</evidence>
<proteinExistence type="predicted"/>
<keyword evidence="1" id="KW-0238">DNA-binding</keyword>
<dbReference type="InterPro" id="IPR001789">
    <property type="entry name" value="Sig_transdc_resp-reg_receiver"/>
</dbReference>
<reference evidence="5" key="1">
    <citation type="submission" date="2020-02" db="EMBL/GenBank/DDBJ databases">
        <authorList>
            <person name="Chen W.-M."/>
        </authorList>
    </citation>
    <scope>NUCLEOTIDE SEQUENCE</scope>
    <source>
        <strain evidence="5">NBD-18</strain>
    </source>
</reference>
<feature type="domain" description="Response regulatory" evidence="4">
    <location>
        <begin position="5"/>
        <end position="123"/>
    </location>
</feature>
<dbReference type="PROSITE" id="PS50110">
    <property type="entry name" value="RESPONSE_REGULATORY"/>
    <property type="match status" value="1"/>
</dbReference>
<dbReference type="AlphaFoldDB" id="A0A6B2R033"/>
<keyword evidence="2" id="KW-0597">Phosphoprotein</keyword>
<dbReference type="InterPro" id="IPR016032">
    <property type="entry name" value="Sig_transdc_resp-reg_C-effctor"/>
</dbReference>
<dbReference type="EMBL" id="JAAGRN010000009">
    <property type="protein sequence ID" value="NDY84126.1"/>
    <property type="molecule type" value="Genomic_DNA"/>
</dbReference>
<dbReference type="CDD" id="cd06170">
    <property type="entry name" value="LuxR_C_like"/>
    <property type="match status" value="1"/>
</dbReference>
<dbReference type="InterPro" id="IPR000792">
    <property type="entry name" value="Tscrpt_reg_LuxR_C"/>
</dbReference>
<dbReference type="GO" id="GO:0003677">
    <property type="term" value="F:DNA binding"/>
    <property type="evidence" value="ECO:0007669"/>
    <property type="project" value="UniProtKB-KW"/>
</dbReference>
<dbReference type="Pfam" id="PF00196">
    <property type="entry name" value="GerE"/>
    <property type="match status" value="1"/>
</dbReference>
<evidence type="ECO:0000259" key="4">
    <source>
        <dbReference type="PROSITE" id="PS50110"/>
    </source>
</evidence>
<dbReference type="InterPro" id="IPR039420">
    <property type="entry name" value="WalR-like"/>
</dbReference>
<name>A0A6B2R033_9BURK</name>
<dbReference type="Pfam" id="PF00072">
    <property type="entry name" value="Response_reg"/>
    <property type="match status" value="1"/>
</dbReference>
<evidence type="ECO:0000256" key="1">
    <source>
        <dbReference type="ARBA" id="ARBA00023125"/>
    </source>
</evidence>
<dbReference type="SMART" id="SM00421">
    <property type="entry name" value="HTH_LUXR"/>
    <property type="match status" value="1"/>
</dbReference>
<dbReference type="PANTHER" id="PTHR43214:SF44">
    <property type="entry name" value="TWO-COMPONENT RESPONSE REGULATOR"/>
    <property type="match status" value="1"/>
</dbReference>
<evidence type="ECO:0000313" key="5">
    <source>
        <dbReference type="EMBL" id="NDY84126.1"/>
    </source>
</evidence>
<evidence type="ECO:0000259" key="3">
    <source>
        <dbReference type="PROSITE" id="PS50043"/>
    </source>
</evidence>
<gene>
    <name evidence="5" type="ORF">G3I67_12890</name>
</gene>
<feature type="modified residue" description="4-aspartylphosphate" evidence="2">
    <location>
        <position position="58"/>
    </location>
</feature>
<dbReference type="SMART" id="SM00448">
    <property type="entry name" value="REC"/>
    <property type="match status" value="1"/>
</dbReference>
<dbReference type="SUPFAM" id="SSF46894">
    <property type="entry name" value="C-terminal effector domain of the bipartite response regulators"/>
    <property type="match status" value="1"/>
</dbReference>
<dbReference type="RefSeq" id="WP_163655936.1">
    <property type="nucleotide sequence ID" value="NZ_JAAGRN010000009.1"/>
</dbReference>
<dbReference type="PROSITE" id="PS50043">
    <property type="entry name" value="HTH_LUXR_2"/>
    <property type="match status" value="1"/>
</dbReference>
<dbReference type="Gene3D" id="1.10.10.10">
    <property type="entry name" value="Winged helix-like DNA-binding domain superfamily/Winged helix DNA-binding domain"/>
    <property type="match status" value="1"/>
</dbReference>
<dbReference type="PRINTS" id="PR00038">
    <property type="entry name" value="HTHLUXR"/>
</dbReference>
<feature type="domain" description="HTH luxR-type" evidence="3">
    <location>
        <begin position="140"/>
        <end position="205"/>
    </location>
</feature>
<dbReference type="InterPro" id="IPR036388">
    <property type="entry name" value="WH-like_DNA-bd_sf"/>
</dbReference>
<comment type="caution">
    <text evidence="5">The sequence shown here is derived from an EMBL/GenBank/DDBJ whole genome shotgun (WGS) entry which is preliminary data.</text>
</comment>
<dbReference type="GO" id="GO:0000160">
    <property type="term" value="P:phosphorelay signal transduction system"/>
    <property type="evidence" value="ECO:0007669"/>
    <property type="project" value="InterPro"/>
</dbReference>
<dbReference type="PANTHER" id="PTHR43214">
    <property type="entry name" value="TWO-COMPONENT RESPONSE REGULATOR"/>
    <property type="match status" value="1"/>
</dbReference>
<sequence>MIKSRVILVDDEAVIRDSLGEWLSLEYEVLCFSSGEAFLNAINQFDPDDGIPTCILLDYQMDGMNGIELQSSLQSLNVNFPIIFISGNAKKADIITAWHHGAVDFVLKPFTTVQITEALEKQFNLLKQHLLQKQVSNASESMSQLPITKREAQVLALLGQGHQQSEVSKKLGISVRTVKMYRSLLKNKLNLNTLMELARYYDQHRKTITKIAGKI</sequence>
<dbReference type="SUPFAM" id="SSF52172">
    <property type="entry name" value="CheY-like"/>
    <property type="match status" value="1"/>
</dbReference>
<dbReference type="InterPro" id="IPR011006">
    <property type="entry name" value="CheY-like_superfamily"/>
</dbReference>
<dbReference type="GO" id="GO:0006355">
    <property type="term" value="P:regulation of DNA-templated transcription"/>
    <property type="evidence" value="ECO:0007669"/>
    <property type="project" value="InterPro"/>
</dbReference>
<accession>A0A6B2R033</accession>